<keyword evidence="2" id="KW-1185">Reference proteome</keyword>
<proteinExistence type="predicted"/>
<comment type="caution">
    <text evidence="1">The sequence shown here is derived from an EMBL/GenBank/DDBJ whole genome shotgun (WGS) entry which is preliminary data.</text>
</comment>
<gene>
    <name evidence="1" type="ORF">EV182_000234</name>
</gene>
<name>A0ACC1HUS6_9FUNG</name>
<organism evidence="1 2">
    <name type="scientific">Spiromyces aspiralis</name>
    <dbReference type="NCBI Taxonomy" id="68401"/>
    <lineage>
        <taxon>Eukaryota</taxon>
        <taxon>Fungi</taxon>
        <taxon>Fungi incertae sedis</taxon>
        <taxon>Zoopagomycota</taxon>
        <taxon>Kickxellomycotina</taxon>
        <taxon>Kickxellomycetes</taxon>
        <taxon>Kickxellales</taxon>
        <taxon>Kickxellaceae</taxon>
        <taxon>Spiromyces</taxon>
    </lineage>
</organism>
<accession>A0ACC1HUS6</accession>
<evidence type="ECO:0000313" key="1">
    <source>
        <dbReference type="EMBL" id="KAJ1680324.1"/>
    </source>
</evidence>
<dbReference type="EMBL" id="JAMZIH010000007">
    <property type="protein sequence ID" value="KAJ1680324.1"/>
    <property type="molecule type" value="Genomic_DNA"/>
</dbReference>
<evidence type="ECO:0000313" key="2">
    <source>
        <dbReference type="Proteomes" id="UP001145114"/>
    </source>
</evidence>
<dbReference type="Proteomes" id="UP001145114">
    <property type="component" value="Unassembled WGS sequence"/>
</dbReference>
<protein>
    <submittedName>
        <fullName evidence="1">Uncharacterized protein</fullName>
    </submittedName>
</protein>
<sequence length="330" mass="34411">MVKVAVLGAAGGIGQPLSLLLKLNQNIETLHLYDIVNVPGVAADLSHINTNSTVRSFLGQQNLRTALDGIDIVIIPAGVPRKPGMTRDDLFKINAGIVRDLAAGIADACPRAFVLVISNPVNSTVPIVCEVLKQKGVFDPRRVFGVTTLDVVRASRFLRDADPSISAAEISVPVVGGHSGNTIVPLLSQTTPPLPASLLESRLSEITHRIQFGGDEVVQAKDGAGSATLSMAYAASRFATSLIDAIKGGPSTIEPTFIHLDADPQNAQSIRALGAGDLAYFAVPVQLGPNGVESIVPISTVSEAEAEALVVASEALAKNIEAGIKFVHIS</sequence>
<reference evidence="1" key="1">
    <citation type="submission" date="2022-06" db="EMBL/GenBank/DDBJ databases">
        <title>Phylogenomic reconstructions and comparative analyses of Kickxellomycotina fungi.</title>
        <authorList>
            <person name="Reynolds N.K."/>
            <person name="Stajich J.E."/>
            <person name="Barry K."/>
            <person name="Grigoriev I.V."/>
            <person name="Crous P."/>
            <person name="Smith M.E."/>
        </authorList>
    </citation>
    <scope>NUCLEOTIDE SEQUENCE</scope>
    <source>
        <strain evidence="1">RSA 2271</strain>
    </source>
</reference>